<feature type="transmembrane region" description="Helical" evidence="1">
    <location>
        <begin position="12"/>
        <end position="37"/>
    </location>
</feature>
<keyword evidence="1" id="KW-1133">Transmembrane helix</keyword>
<evidence type="ECO:0000313" key="3">
    <source>
        <dbReference type="Proteomes" id="UP000629365"/>
    </source>
</evidence>
<accession>A0ABQ1S0T0</accession>
<feature type="transmembrane region" description="Helical" evidence="1">
    <location>
        <begin position="86"/>
        <end position="111"/>
    </location>
</feature>
<keyword evidence="3" id="KW-1185">Reference proteome</keyword>
<organism evidence="2 3">
    <name type="scientific">Microbacterium murale</name>
    <dbReference type="NCBI Taxonomy" id="1081040"/>
    <lineage>
        <taxon>Bacteria</taxon>
        <taxon>Bacillati</taxon>
        <taxon>Actinomycetota</taxon>
        <taxon>Actinomycetes</taxon>
        <taxon>Micrococcales</taxon>
        <taxon>Microbacteriaceae</taxon>
        <taxon>Microbacterium</taxon>
    </lineage>
</organism>
<keyword evidence="1" id="KW-0812">Transmembrane</keyword>
<protein>
    <submittedName>
        <fullName evidence="2">Uncharacterized protein</fullName>
    </submittedName>
</protein>
<keyword evidence="1" id="KW-0472">Membrane</keyword>
<dbReference type="Proteomes" id="UP000629365">
    <property type="component" value="Unassembled WGS sequence"/>
</dbReference>
<reference evidence="3" key="1">
    <citation type="journal article" date="2019" name="Int. J. Syst. Evol. Microbiol.">
        <title>The Global Catalogue of Microorganisms (GCM) 10K type strain sequencing project: providing services to taxonomists for standard genome sequencing and annotation.</title>
        <authorList>
            <consortium name="The Broad Institute Genomics Platform"/>
            <consortium name="The Broad Institute Genome Sequencing Center for Infectious Disease"/>
            <person name="Wu L."/>
            <person name="Ma J."/>
        </authorList>
    </citation>
    <scope>NUCLEOTIDE SEQUENCE [LARGE SCALE GENOMIC DNA]</scope>
    <source>
        <strain evidence="3">CCM 7640</strain>
    </source>
</reference>
<gene>
    <name evidence="2" type="ORF">GCM10007269_31710</name>
</gene>
<name>A0ABQ1S0T0_9MICO</name>
<proteinExistence type="predicted"/>
<sequence>MKPTASKRMKTLLAETSLITKIITGLGLALLLIVGAWSGEIHESEASISTASFAGVPVTTHDLSSVDSAEAATAGTVIGEGSDDSLMLGVAGCLLGIICCVLVLVVARVLSVRAAPRILFRLPRMLALARATGRPFTAPLYLTQLSISRT</sequence>
<evidence type="ECO:0000313" key="2">
    <source>
        <dbReference type="EMBL" id="GGD86491.1"/>
    </source>
</evidence>
<comment type="caution">
    <text evidence="2">The sequence shown here is derived from an EMBL/GenBank/DDBJ whole genome shotgun (WGS) entry which is preliminary data.</text>
</comment>
<evidence type="ECO:0000256" key="1">
    <source>
        <dbReference type="SAM" id="Phobius"/>
    </source>
</evidence>
<dbReference type="EMBL" id="BMCM01000006">
    <property type="protein sequence ID" value="GGD86491.1"/>
    <property type="molecule type" value="Genomic_DNA"/>
</dbReference>